<keyword evidence="2" id="KW-1133">Transmembrane helix</keyword>
<evidence type="ECO:0000259" key="3">
    <source>
        <dbReference type="PROSITE" id="PS50011"/>
    </source>
</evidence>
<evidence type="ECO:0000313" key="4">
    <source>
        <dbReference type="EMBL" id="PTQ52704.1"/>
    </source>
</evidence>
<evidence type="ECO:0000313" key="5">
    <source>
        <dbReference type="Proteomes" id="UP000244016"/>
    </source>
</evidence>
<dbReference type="SUPFAM" id="SSF56112">
    <property type="entry name" value="Protein kinase-like (PK-like)"/>
    <property type="match status" value="1"/>
</dbReference>
<dbReference type="PANTHER" id="PTHR10566">
    <property type="entry name" value="CHAPERONE-ACTIVITY OF BC1 COMPLEX CABC1 -RELATED"/>
    <property type="match status" value="1"/>
</dbReference>
<comment type="caution">
    <text evidence="4">The sequence shown here is derived from an EMBL/GenBank/DDBJ whole genome shotgun (WGS) entry which is preliminary data.</text>
</comment>
<dbReference type="Proteomes" id="UP000244016">
    <property type="component" value="Unassembled WGS sequence"/>
</dbReference>
<dbReference type="EMBL" id="PEBW01000002">
    <property type="protein sequence ID" value="PTQ52704.1"/>
    <property type="molecule type" value="Genomic_DNA"/>
</dbReference>
<proteinExistence type="inferred from homology"/>
<sequence length="591" mass="64666">MFHGVGRLGEVVGKVGIWAVGTAAALFLRGAWRDLRGAPPGTWGAILLRRHGDVLGRRLRELLVALGPAFVKFGQVLSTRIDIFPRAMIQALAELQDEVPPFSYAEVRRTVEVEFGAPPEAIFAEFDPVPVASASLGQVHRARLADGREVAVKIRRPHIEEAVERDLAVIRFLAAWAERLFPAAREIALGEKVEEFGESLRRELDYVREGNHADLLRAVLPSGAGVKVPAVIWERTTERVLTLEYVHGEKLKDVLARPSQSPEERAFRRTIAVRLVRTIVRQMFRDGVFHADPHPGNIFVHPDGTLTLIDFGMVGRLPERLRDGMSLLVVGLMQKDTDTIVRAVQGMRLLPPAADLAAYRADVDRLREKYYHRPFHTISIPEVLDDLLGLALRHDVEVPRELTLMGRALGLLEGIAVRLDPDLRLVDLAEPIGIELLLHRLSPADVLRRARLHLEEDLTLVRRALHALAALAPDEAGGREVRPLRRGGRRERAPEHLGALGWAILFLAFVQGAALLFVLLVLLGTLGAGGTLAAAGSGARAAKEAVYTFFSAFSALGVGDACSSAAFCGASLVGLGAAFGARAALRVLRRR</sequence>
<feature type="transmembrane region" description="Helical" evidence="2">
    <location>
        <begin position="499"/>
        <end position="523"/>
    </location>
</feature>
<comment type="similarity">
    <text evidence="1">Belongs to the protein kinase superfamily. ADCK protein kinase family.</text>
</comment>
<gene>
    <name evidence="4" type="ORF">BLITH_0883</name>
</gene>
<keyword evidence="4" id="KW-0503">Monooxygenase</keyword>
<dbReference type="CDD" id="cd05121">
    <property type="entry name" value="ABC1_ADCK3-like"/>
    <property type="match status" value="1"/>
</dbReference>
<feature type="transmembrane region" description="Helical" evidence="2">
    <location>
        <begin position="15"/>
        <end position="32"/>
    </location>
</feature>
<dbReference type="PROSITE" id="PS50011">
    <property type="entry name" value="PROTEIN_KINASE_DOM"/>
    <property type="match status" value="1"/>
</dbReference>
<keyword evidence="4" id="KW-0560">Oxidoreductase</keyword>
<dbReference type="PANTHER" id="PTHR10566:SF113">
    <property type="entry name" value="PROTEIN ACTIVITY OF BC1 COMPLEX KINASE 7, CHLOROPLASTIC"/>
    <property type="match status" value="1"/>
</dbReference>
<feature type="domain" description="Protein kinase" evidence="3">
    <location>
        <begin position="125"/>
        <end position="452"/>
    </location>
</feature>
<dbReference type="Gene3D" id="1.10.510.10">
    <property type="entry name" value="Transferase(Phosphotransferase) domain 1"/>
    <property type="match status" value="1"/>
</dbReference>
<dbReference type="GO" id="GO:0004672">
    <property type="term" value="F:protein kinase activity"/>
    <property type="evidence" value="ECO:0007669"/>
    <property type="project" value="InterPro"/>
</dbReference>
<evidence type="ECO:0000256" key="2">
    <source>
        <dbReference type="SAM" id="Phobius"/>
    </source>
</evidence>
<name>A0A2T5G937_9BACL</name>
<dbReference type="Pfam" id="PF03109">
    <property type="entry name" value="ABC1"/>
    <property type="match status" value="1"/>
</dbReference>
<dbReference type="AlphaFoldDB" id="A0A2T5G937"/>
<evidence type="ECO:0000256" key="1">
    <source>
        <dbReference type="ARBA" id="ARBA00009670"/>
    </source>
</evidence>
<dbReference type="GO" id="GO:0004497">
    <property type="term" value="F:monooxygenase activity"/>
    <property type="evidence" value="ECO:0007669"/>
    <property type="project" value="UniProtKB-KW"/>
</dbReference>
<dbReference type="InterPro" id="IPR050154">
    <property type="entry name" value="UbiB_kinase"/>
</dbReference>
<keyword evidence="2" id="KW-0812">Transmembrane</keyword>
<reference evidence="4 5" key="1">
    <citation type="submission" date="2017-08" db="EMBL/GenBank/DDBJ databases">
        <title>Burning lignite coal seam in the remote Altai Mountains harbors a hydrogen-driven thermophilic microbial community.</title>
        <authorList>
            <person name="Kadnikov V.V."/>
            <person name="Mardanov A.V."/>
            <person name="Ivasenko D."/>
            <person name="Beletsky A.V."/>
            <person name="Karnachuk O.V."/>
            <person name="Ravin N.V."/>
        </authorList>
    </citation>
    <scope>NUCLEOTIDE SEQUENCE [LARGE SCALE GENOMIC DNA]</scope>
    <source>
        <strain evidence="4">AL31</strain>
    </source>
</reference>
<feature type="transmembrane region" description="Helical" evidence="2">
    <location>
        <begin position="564"/>
        <end position="585"/>
    </location>
</feature>
<keyword evidence="4" id="KW-0830">Ubiquinone</keyword>
<organism evidence="4 5">
    <name type="scientific">Brockia lithotrophica</name>
    <dbReference type="NCBI Taxonomy" id="933949"/>
    <lineage>
        <taxon>Bacteria</taxon>
        <taxon>Bacillati</taxon>
        <taxon>Bacillota</taxon>
        <taxon>Bacilli</taxon>
        <taxon>Bacillales</taxon>
        <taxon>Bacillales Family X. Incertae Sedis</taxon>
        <taxon>Brockia</taxon>
    </lineage>
</organism>
<dbReference type="InterPro" id="IPR000719">
    <property type="entry name" value="Prot_kinase_dom"/>
</dbReference>
<protein>
    <submittedName>
        <fullName evidence="4">Ubiquinone biosynthesis monooxygenase UbiB</fullName>
    </submittedName>
</protein>
<dbReference type="GO" id="GO:0005524">
    <property type="term" value="F:ATP binding"/>
    <property type="evidence" value="ECO:0007669"/>
    <property type="project" value="InterPro"/>
</dbReference>
<accession>A0A2T5G937</accession>
<dbReference type="InterPro" id="IPR011009">
    <property type="entry name" value="Kinase-like_dom_sf"/>
</dbReference>
<dbReference type="InterPro" id="IPR004147">
    <property type="entry name" value="ABC1_dom"/>
</dbReference>
<keyword evidence="2" id="KW-0472">Membrane</keyword>